<evidence type="ECO:0000313" key="1">
    <source>
        <dbReference type="EMBL" id="THH37971.1"/>
    </source>
</evidence>
<dbReference type="Proteomes" id="UP000308528">
    <property type="component" value="Unassembled WGS sequence"/>
</dbReference>
<gene>
    <name evidence="1" type="ORF">E4021_13140</name>
</gene>
<dbReference type="OrthoDB" id="9810664at2"/>
<comment type="caution">
    <text evidence="1">The sequence shown here is derived from an EMBL/GenBank/DDBJ whole genome shotgun (WGS) entry which is preliminary data.</text>
</comment>
<sequence>MVKLDQIDWCETPLVLPTRGTPVEEEISRHLGFPLTSLAYLAPVPWVAWSLATKIQPVAHISNRLSDLITLVVSMENSCRHCYGATRSILRLTGYSQKRISELEEDFFHAKLDERNKTVLDFSRKCARADPRPDAGDLDALARVGLSRMEVAEVAYVATNTCYSNRLATILAIPPDAIEDQDKKLLTRLFRPLVAIGFRGVLNRTKKRNIRKYRSELENLEGPPFGNRLVDALRGSPTADVLHSILNDCWHSPHTSKRTKALAFAIIARTLNCSVCTTEANRLLECEGLLREDIDHLQTYLSSDALSGFESRFIHFARDTVNYQVPDIQFVARRFLEGLSKEETIEICGLVALANWVARLSIILEQNEAA</sequence>
<accession>A0A4S4NID8</accession>
<keyword evidence="2" id="KW-1185">Reference proteome</keyword>
<protein>
    <recommendedName>
        <fullName evidence="3">Carboxymuconolactone decarboxylase family protein</fullName>
    </recommendedName>
</protein>
<dbReference type="AlphaFoldDB" id="A0A4S4NID8"/>
<dbReference type="InterPro" id="IPR029032">
    <property type="entry name" value="AhpD-like"/>
</dbReference>
<dbReference type="PANTHER" id="PTHR35446:SF2">
    <property type="entry name" value="CARBOXYMUCONOLACTONE DECARBOXYLASE-LIKE DOMAIN-CONTAINING PROTEIN"/>
    <property type="match status" value="1"/>
</dbReference>
<organism evidence="1 2">
    <name type="scientific">Neolewinella litorea</name>
    <dbReference type="NCBI Taxonomy" id="2562452"/>
    <lineage>
        <taxon>Bacteria</taxon>
        <taxon>Pseudomonadati</taxon>
        <taxon>Bacteroidota</taxon>
        <taxon>Saprospiria</taxon>
        <taxon>Saprospirales</taxon>
        <taxon>Lewinellaceae</taxon>
        <taxon>Neolewinella</taxon>
    </lineage>
</organism>
<dbReference type="PANTHER" id="PTHR35446">
    <property type="entry name" value="SI:CH211-175M2.5"/>
    <property type="match status" value="1"/>
</dbReference>
<reference evidence="1 2" key="1">
    <citation type="submission" date="2019-04" db="EMBL/GenBank/DDBJ databases">
        <title>Lewinella litorea sp. nov., isolated from a marine sand.</title>
        <authorList>
            <person name="Yoon J.-H."/>
        </authorList>
    </citation>
    <scope>NUCLEOTIDE SEQUENCE [LARGE SCALE GENOMIC DNA]</scope>
    <source>
        <strain evidence="1 2">HSMS-39</strain>
    </source>
</reference>
<dbReference type="EMBL" id="SRSF01000005">
    <property type="protein sequence ID" value="THH37971.1"/>
    <property type="molecule type" value="Genomic_DNA"/>
</dbReference>
<evidence type="ECO:0000313" key="2">
    <source>
        <dbReference type="Proteomes" id="UP000308528"/>
    </source>
</evidence>
<proteinExistence type="predicted"/>
<dbReference type="Gene3D" id="1.20.1290.10">
    <property type="entry name" value="AhpD-like"/>
    <property type="match status" value="2"/>
</dbReference>
<dbReference type="SUPFAM" id="SSF69118">
    <property type="entry name" value="AhpD-like"/>
    <property type="match status" value="2"/>
</dbReference>
<dbReference type="RefSeq" id="WP_136459818.1">
    <property type="nucleotide sequence ID" value="NZ_SRSF01000005.1"/>
</dbReference>
<name>A0A4S4NID8_9BACT</name>
<evidence type="ECO:0008006" key="3">
    <source>
        <dbReference type="Google" id="ProtNLM"/>
    </source>
</evidence>